<evidence type="ECO:0000313" key="3">
    <source>
        <dbReference type="EMBL" id="TCI04638.1"/>
    </source>
</evidence>
<comment type="caution">
    <text evidence="3">The sequence shown here is derived from an EMBL/GenBank/DDBJ whole genome shotgun (WGS) entry which is preliminary data.</text>
</comment>
<evidence type="ECO:0000256" key="2">
    <source>
        <dbReference type="SAM" id="SignalP"/>
    </source>
</evidence>
<feature type="signal peptide" evidence="2">
    <location>
        <begin position="1"/>
        <end position="22"/>
    </location>
</feature>
<protein>
    <recommendedName>
        <fullName evidence="5">DUF4124 domain-containing protein</fullName>
    </recommendedName>
</protein>
<keyword evidence="1" id="KW-0175">Coiled coil</keyword>
<keyword evidence="4" id="KW-1185">Reference proteome</keyword>
<feature type="coiled-coil region" evidence="1">
    <location>
        <begin position="80"/>
        <end position="160"/>
    </location>
</feature>
<evidence type="ECO:0000256" key="1">
    <source>
        <dbReference type="SAM" id="Coils"/>
    </source>
</evidence>
<feature type="chain" id="PRO_5046957287" description="DUF4124 domain-containing protein" evidence="2">
    <location>
        <begin position="23"/>
        <end position="162"/>
    </location>
</feature>
<accession>A0ABY2AN53</accession>
<dbReference type="Proteomes" id="UP000292554">
    <property type="component" value="Unassembled WGS sequence"/>
</dbReference>
<name>A0ABY2AN53_9GAMM</name>
<evidence type="ECO:0008006" key="5">
    <source>
        <dbReference type="Google" id="ProtNLM"/>
    </source>
</evidence>
<proteinExistence type="predicted"/>
<evidence type="ECO:0000313" key="4">
    <source>
        <dbReference type="Proteomes" id="UP000292554"/>
    </source>
</evidence>
<reference evidence="3 4" key="1">
    <citation type="submission" date="2019-02" db="EMBL/GenBank/DDBJ databases">
        <title>Corallincola luteus sp. nov., a marine bacterium isolated from surface sediment of Bohai Sea in China.</title>
        <authorList>
            <person name="Ren Q."/>
        </authorList>
    </citation>
    <scope>NUCLEOTIDE SEQUENCE [LARGE SCALE GENOMIC DNA]</scope>
    <source>
        <strain evidence="3 4">DASS28</strain>
    </source>
</reference>
<dbReference type="RefSeq" id="WP_131414072.1">
    <property type="nucleotide sequence ID" value="NZ_SJXE01000001.1"/>
</dbReference>
<dbReference type="EMBL" id="SJXE01000001">
    <property type="protein sequence ID" value="TCI04638.1"/>
    <property type="molecule type" value="Genomic_DNA"/>
</dbReference>
<gene>
    <name evidence="3" type="ORF">EZV61_01280</name>
</gene>
<sequence length="162" mass="18486">MPKLLMIFTFFSSLFISFTSLAAVYRCEVNGVQTFSQTPCGIDGGKEIKVAVSKPQQSIDANENNLFVNSLDELSNERTIRDHQYRIKALKQQITTLSEQARNEADQILIDNRNELRNATNEHAQALYDSKINVIKAKYMDEIQGKKDEIKQLEDKIEELQG</sequence>
<keyword evidence="2" id="KW-0732">Signal</keyword>
<organism evidence="3 4">
    <name type="scientific">Corallincola luteus</name>
    <dbReference type="NCBI Taxonomy" id="1775177"/>
    <lineage>
        <taxon>Bacteria</taxon>
        <taxon>Pseudomonadati</taxon>
        <taxon>Pseudomonadota</taxon>
        <taxon>Gammaproteobacteria</taxon>
        <taxon>Alteromonadales</taxon>
        <taxon>Psychromonadaceae</taxon>
        <taxon>Corallincola</taxon>
    </lineage>
</organism>